<reference evidence="2 3" key="1">
    <citation type="submission" date="2009-11" db="EMBL/GenBank/DDBJ databases">
        <title>Annotation of Allomyces macrogynus ATCC 38327.</title>
        <authorList>
            <consortium name="The Broad Institute Genome Sequencing Platform"/>
            <person name="Russ C."/>
            <person name="Cuomo C."/>
            <person name="Burger G."/>
            <person name="Gray M.W."/>
            <person name="Holland P.W.H."/>
            <person name="King N."/>
            <person name="Lang F.B.F."/>
            <person name="Roger A.J."/>
            <person name="Ruiz-Trillo I."/>
            <person name="Young S.K."/>
            <person name="Zeng Q."/>
            <person name="Gargeya S."/>
            <person name="Fitzgerald M."/>
            <person name="Haas B."/>
            <person name="Abouelleil A."/>
            <person name="Alvarado L."/>
            <person name="Arachchi H.M."/>
            <person name="Berlin A."/>
            <person name="Chapman S.B."/>
            <person name="Gearin G."/>
            <person name="Goldberg J."/>
            <person name="Griggs A."/>
            <person name="Gujja S."/>
            <person name="Hansen M."/>
            <person name="Heiman D."/>
            <person name="Howarth C."/>
            <person name="Larimer J."/>
            <person name="Lui A."/>
            <person name="MacDonald P.J.P."/>
            <person name="McCowen C."/>
            <person name="Montmayeur A."/>
            <person name="Murphy C."/>
            <person name="Neiman D."/>
            <person name="Pearson M."/>
            <person name="Priest M."/>
            <person name="Roberts A."/>
            <person name="Saif S."/>
            <person name="Shea T."/>
            <person name="Sisk P."/>
            <person name="Stolte C."/>
            <person name="Sykes S."/>
            <person name="Wortman J."/>
            <person name="Nusbaum C."/>
            <person name="Birren B."/>
        </authorList>
    </citation>
    <scope>NUCLEOTIDE SEQUENCE [LARGE SCALE GENOMIC DNA]</scope>
    <source>
        <strain evidence="2 3">ATCC 38327</strain>
    </source>
</reference>
<dbReference type="EMBL" id="GG745333">
    <property type="protein sequence ID" value="KNE58668.1"/>
    <property type="molecule type" value="Genomic_DNA"/>
</dbReference>
<gene>
    <name evidence="2" type="ORF">AMAG_04225</name>
</gene>
<dbReference type="Proteomes" id="UP000054350">
    <property type="component" value="Unassembled WGS sequence"/>
</dbReference>
<feature type="region of interest" description="Disordered" evidence="1">
    <location>
        <begin position="218"/>
        <end position="309"/>
    </location>
</feature>
<evidence type="ECO:0000313" key="2">
    <source>
        <dbReference type="EMBL" id="KNE58668.1"/>
    </source>
</evidence>
<feature type="region of interest" description="Disordered" evidence="1">
    <location>
        <begin position="341"/>
        <end position="378"/>
    </location>
</feature>
<name>A0A0L0S7U1_ALLM3</name>
<evidence type="ECO:0000256" key="1">
    <source>
        <dbReference type="SAM" id="MobiDB-lite"/>
    </source>
</evidence>
<dbReference type="AlphaFoldDB" id="A0A0L0S7U1"/>
<keyword evidence="3" id="KW-1185">Reference proteome</keyword>
<organism evidence="2 3">
    <name type="scientific">Allomyces macrogynus (strain ATCC 38327)</name>
    <name type="common">Allomyces javanicus var. macrogynus</name>
    <dbReference type="NCBI Taxonomy" id="578462"/>
    <lineage>
        <taxon>Eukaryota</taxon>
        <taxon>Fungi</taxon>
        <taxon>Fungi incertae sedis</taxon>
        <taxon>Blastocladiomycota</taxon>
        <taxon>Blastocladiomycetes</taxon>
        <taxon>Blastocladiales</taxon>
        <taxon>Blastocladiaceae</taxon>
        <taxon>Allomyces</taxon>
    </lineage>
</organism>
<feature type="region of interest" description="Disordered" evidence="1">
    <location>
        <begin position="1"/>
        <end position="164"/>
    </location>
</feature>
<reference evidence="3" key="2">
    <citation type="submission" date="2009-11" db="EMBL/GenBank/DDBJ databases">
        <title>The Genome Sequence of Allomyces macrogynus strain ATCC 38327.</title>
        <authorList>
            <consortium name="The Broad Institute Genome Sequencing Platform"/>
            <person name="Russ C."/>
            <person name="Cuomo C."/>
            <person name="Shea T."/>
            <person name="Young S.K."/>
            <person name="Zeng Q."/>
            <person name="Koehrsen M."/>
            <person name="Haas B."/>
            <person name="Borodovsky M."/>
            <person name="Guigo R."/>
            <person name="Alvarado L."/>
            <person name="Berlin A."/>
            <person name="Borenstein D."/>
            <person name="Chen Z."/>
            <person name="Engels R."/>
            <person name="Freedman E."/>
            <person name="Gellesch M."/>
            <person name="Goldberg J."/>
            <person name="Griggs A."/>
            <person name="Gujja S."/>
            <person name="Heiman D."/>
            <person name="Hepburn T."/>
            <person name="Howarth C."/>
            <person name="Jen D."/>
            <person name="Larson L."/>
            <person name="Lewis B."/>
            <person name="Mehta T."/>
            <person name="Park D."/>
            <person name="Pearson M."/>
            <person name="Roberts A."/>
            <person name="Saif S."/>
            <person name="Shenoy N."/>
            <person name="Sisk P."/>
            <person name="Stolte C."/>
            <person name="Sykes S."/>
            <person name="Walk T."/>
            <person name="White J."/>
            <person name="Yandava C."/>
            <person name="Burger G."/>
            <person name="Gray M.W."/>
            <person name="Holland P.W.H."/>
            <person name="King N."/>
            <person name="Lang F.B.F."/>
            <person name="Roger A.J."/>
            <person name="Ruiz-Trillo I."/>
            <person name="Lander E."/>
            <person name="Nusbaum C."/>
        </authorList>
    </citation>
    <scope>NUCLEOTIDE SEQUENCE [LARGE SCALE GENOMIC DNA]</scope>
    <source>
        <strain evidence="3">ATCC 38327</strain>
    </source>
</reference>
<dbReference type="VEuPathDB" id="FungiDB:AMAG_04225"/>
<feature type="compositionally biased region" description="Low complexity" evidence="1">
    <location>
        <begin position="14"/>
        <end position="30"/>
    </location>
</feature>
<proteinExistence type="predicted"/>
<feature type="compositionally biased region" description="Low complexity" evidence="1">
    <location>
        <begin position="355"/>
        <end position="372"/>
    </location>
</feature>
<protein>
    <submittedName>
        <fullName evidence="2">Uncharacterized protein</fullName>
    </submittedName>
</protein>
<sequence>MAAPFRLHRRRDAPTAAPSPAAAATRSPRQLPTPRPTLPSAVTPARRAIASRTSLPDLHDSLASDPILDPDDADNDASPASSVTDDSPGAGVRACPLGPPRIAAFPPARPNWHRPAPADNINEHDNDDAGVSFDLDSPPPARIAAAPGRTRTVSETNFPPSPGVHRKRRIAYLLSRPPVLPHTLHVDHHHDADAGYHDDPEDQDAVDHLIWAARNIPAVPPRPVGHVPPISDAPSPINSDATPSSPGFDRPPPPKPQRSSAAPRPPFVPRKAPKQHTPRRVASPSPPPASQESEILDASQFAPSSPGANRADRLLLDAATTPHHHHALYPPDSLNRVESEFELAPMPPSPPPRPSFMRTSAAANRATATKPASGPPLSKNGARLAALLRAKHTQHQVRAHHAHHRAATPHAVPPACTVRAISVRVDRGVRTLHGYLHAHGPPPPNGSDAPYPIAQVPLNARVTCFVRGWPSAAGEDLTPWEALVEIMNRDGRPRGAPVVVGVQEVVGVVPAREEEGGAMVFALGLILEGGQLDVVP</sequence>
<feature type="compositionally biased region" description="Basic residues" evidence="1">
    <location>
        <begin position="1"/>
        <end position="11"/>
    </location>
</feature>
<dbReference type="OrthoDB" id="10514586at2759"/>
<feature type="compositionally biased region" description="Pro residues" evidence="1">
    <location>
        <begin position="345"/>
        <end position="354"/>
    </location>
</feature>
<accession>A0A0L0S7U1</accession>
<evidence type="ECO:0000313" key="3">
    <source>
        <dbReference type="Proteomes" id="UP000054350"/>
    </source>
</evidence>